<comment type="caution">
    <text evidence="10">The sequence shown here is derived from an EMBL/GenBank/DDBJ whole genome shotgun (WGS) entry which is preliminary data.</text>
</comment>
<dbReference type="Proteomes" id="UP001172457">
    <property type="component" value="Chromosome 3"/>
</dbReference>
<dbReference type="GO" id="GO:0005576">
    <property type="term" value="C:extracellular region"/>
    <property type="evidence" value="ECO:0007669"/>
    <property type="project" value="UniProtKB-SubCell"/>
</dbReference>
<evidence type="ECO:0000256" key="6">
    <source>
        <dbReference type="ARBA" id="ARBA00022729"/>
    </source>
</evidence>
<keyword evidence="3" id="KW-0964">Secreted</keyword>
<keyword evidence="6 9" id="KW-0732">Signal</keyword>
<feature type="chain" id="PRO_5041482814" description="Carboxypeptidase" evidence="9">
    <location>
        <begin position="26"/>
        <end position="456"/>
    </location>
</feature>
<dbReference type="PANTHER" id="PTHR11802">
    <property type="entry name" value="SERINE PROTEASE FAMILY S10 SERINE CARBOXYPEPTIDASE"/>
    <property type="match status" value="1"/>
</dbReference>
<dbReference type="PANTHER" id="PTHR11802:SF3">
    <property type="entry name" value="RETINOID-INDUCIBLE SERINE CARBOXYPEPTIDASE"/>
    <property type="match status" value="1"/>
</dbReference>
<proteinExistence type="inferred from homology"/>
<comment type="similarity">
    <text evidence="2 9">Belongs to the peptidase S10 family.</text>
</comment>
<dbReference type="FunFam" id="3.40.50.1820:FF:000123">
    <property type="entry name" value="Carboxypeptidase"/>
    <property type="match status" value="1"/>
</dbReference>
<keyword evidence="4 9" id="KW-0121">Carboxypeptidase</keyword>
<accession>A0AA38T5G4</accession>
<dbReference type="InterPro" id="IPR018202">
    <property type="entry name" value="Ser_caboxypep_ser_AS"/>
</dbReference>
<evidence type="ECO:0000256" key="1">
    <source>
        <dbReference type="ARBA" id="ARBA00004613"/>
    </source>
</evidence>
<dbReference type="GO" id="GO:0004185">
    <property type="term" value="F:serine-type carboxypeptidase activity"/>
    <property type="evidence" value="ECO:0007669"/>
    <property type="project" value="UniProtKB-UniRule"/>
</dbReference>
<evidence type="ECO:0000256" key="7">
    <source>
        <dbReference type="ARBA" id="ARBA00022801"/>
    </source>
</evidence>
<evidence type="ECO:0000256" key="3">
    <source>
        <dbReference type="ARBA" id="ARBA00022525"/>
    </source>
</evidence>
<gene>
    <name evidence="10" type="ORF">OSB04_009327</name>
</gene>
<dbReference type="Gene3D" id="3.40.50.1820">
    <property type="entry name" value="alpha/beta hydrolase"/>
    <property type="match status" value="1"/>
</dbReference>
<name>A0AA38T5G4_9ASTR</name>
<dbReference type="EC" id="3.4.16.-" evidence="9"/>
<comment type="subcellular location">
    <subcellularLocation>
        <location evidence="1">Secreted</location>
    </subcellularLocation>
</comment>
<dbReference type="InterPro" id="IPR001563">
    <property type="entry name" value="Peptidase_S10"/>
</dbReference>
<evidence type="ECO:0000256" key="9">
    <source>
        <dbReference type="RuleBase" id="RU361156"/>
    </source>
</evidence>
<dbReference type="SUPFAM" id="SSF53474">
    <property type="entry name" value="alpha/beta-Hydrolases"/>
    <property type="match status" value="1"/>
</dbReference>
<evidence type="ECO:0000256" key="4">
    <source>
        <dbReference type="ARBA" id="ARBA00022645"/>
    </source>
</evidence>
<dbReference type="AlphaFoldDB" id="A0AA38T5G4"/>
<dbReference type="GO" id="GO:0006508">
    <property type="term" value="P:proteolysis"/>
    <property type="evidence" value="ECO:0007669"/>
    <property type="project" value="UniProtKB-KW"/>
</dbReference>
<dbReference type="PROSITE" id="PS00131">
    <property type="entry name" value="CARBOXYPEPT_SER_SER"/>
    <property type="match status" value="1"/>
</dbReference>
<dbReference type="PRINTS" id="PR00724">
    <property type="entry name" value="CRBOXYPTASEC"/>
</dbReference>
<keyword evidence="7 9" id="KW-0378">Hydrolase</keyword>
<protein>
    <recommendedName>
        <fullName evidence="9">Carboxypeptidase</fullName>
        <ecNumber evidence="9">3.4.16.-</ecNumber>
    </recommendedName>
</protein>
<reference evidence="10" key="1">
    <citation type="submission" date="2023-03" db="EMBL/GenBank/DDBJ databases">
        <title>Chromosome-scale reference genome and RAD-based genetic map of yellow starthistle (Centaurea solstitialis) reveal putative structural variation and QTLs associated with invader traits.</title>
        <authorList>
            <person name="Reatini B."/>
            <person name="Cang F.A."/>
            <person name="Jiang Q."/>
            <person name="Mckibben M.T.W."/>
            <person name="Barker M.S."/>
            <person name="Rieseberg L.H."/>
            <person name="Dlugosch K.M."/>
        </authorList>
    </citation>
    <scope>NUCLEOTIDE SEQUENCE</scope>
    <source>
        <strain evidence="10">CAN-66</strain>
        <tissue evidence="10">Leaf</tissue>
    </source>
</reference>
<keyword evidence="8" id="KW-0325">Glycoprotein</keyword>
<sequence length="456" mass="50507">MGRSQLVVFVVLFLLPLFNGGLAMAAGTPDGSEEWGYVEVRPKAHMFWWYYKSPYRTHDPNHPWPIILWLQGGPGASGVGTGNFEEVGPLDSFLKPRNSTWLRKADLLFVDNPVGTGYSFVEDKELLVKTDEEAATDLTTLLIEIFNRNETLQKSPLYIVAESYGGKYAVTLGLSALKAIEAKKLNLILGGIALGDSWISPEDFVVSWAPLLKDVSRIDNSGLMESNSLVEKIKQQIGDGKWKDATQTWSDLEEVISASSNSVDFYNFLLDTGMDPVSMASTTLVRGAARKSYSRYLDSLKTSPGSDGDLDTLMNGAIKKKLGIIPKNVEWGGQSNLVFEYLAGDFMRPRINEVDELLNKGVNVTVYNGQLDLICATKGTEAWVEKLKWEGLKTFLSIDRTPLYCGDDKVTKGFTKSYRNLHFYWILEAGHFVPVDQPCLALAMVGGITRSPVSTK</sequence>
<feature type="signal peptide" evidence="9">
    <location>
        <begin position="1"/>
        <end position="25"/>
    </location>
</feature>
<organism evidence="10 11">
    <name type="scientific">Centaurea solstitialis</name>
    <name type="common">yellow star-thistle</name>
    <dbReference type="NCBI Taxonomy" id="347529"/>
    <lineage>
        <taxon>Eukaryota</taxon>
        <taxon>Viridiplantae</taxon>
        <taxon>Streptophyta</taxon>
        <taxon>Embryophyta</taxon>
        <taxon>Tracheophyta</taxon>
        <taxon>Spermatophyta</taxon>
        <taxon>Magnoliopsida</taxon>
        <taxon>eudicotyledons</taxon>
        <taxon>Gunneridae</taxon>
        <taxon>Pentapetalae</taxon>
        <taxon>asterids</taxon>
        <taxon>campanulids</taxon>
        <taxon>Asterales</taxon>
        <taxon>Asteraceae</taxon>
        <taxon>Carduoideae</taxon>
        <taxon>Cardueae</taxon>
        <taxon>Centaureinae</taxon>
        <taxon>Centaurea</taxon>
    </lineage>
</organism>
<evidence type="ECO:0000313" key="11">
    <source>
        <dbReference type="Proteomes" id="UP001172457"/>
    </source>
</evidence>
<evidence type="ECO:0000256" key="5">
    <source>
        <dbReference type="ARBA" id="ARBA00022670"/>
    </source>
</evidence>
<evidence type="ECO:0000256" key="2">
    <source>
        <dbReference type="ARBA" id="ARBA00009431"/>
    </source>
</evidence>
<keyword evidence="11" id="KW-1185">Reference proteome</keyword>
<dbReference type="InterPro" id="IPR029058">
    <property type="entry name" value="AB_hydrolase_fold"/>
</dbReference>
<evidence type="ECO:0000256" key="8">
    <source>
        <dbReference type="ARBA" id="ARBA00023180"/>
    </source>
</evidence>
<evidence type="ECO:0000313" key="10">
    <source>
        <dbReference type="EMBL" id="KAJ9554713.1"/>
    </source>
</evidence>
<dbReference type="Pfam" id="PF00450">
    <property type="entry name" value="Peptidase_S10"/>
    <property type="match status" value="1"/>
</dbReference>
<keyword evidence="5 9" id="KW-0645">Protease</keyword>
<dbReference type="EMBL" id="JARYMX010000003">
    <property type="protein sequence ID" value="KAJ9554713.1"/>
    <property type="molecule type" value="Genomic_DNA"/>
</dbReference>